<gene>
    <name evidence="5" type="ORF">EV378_6365</name>
</gene>
<dbReference type="GO" id="GO:0003700">
    <property type="term" value="F:DNA-binding transcription factor activity"/>
    <property type="evidence" value="ECO:0007669"/>
    <property type="project" value="InterPro"/>
</dbReference>
<dbReference type="SUPFAM" id="SSF46955">
    <property type="entry name" value="Putative DNA-binding domain"/>
    <property type="match status" value="1"/>
</dbReference>
<dbReference type="Pfam" id="PF13411">
    <property type="entry name" value="MerR_1"/>
    <property type="match status" value="1"/>
</dbReference>
<dbReference type="AlphaFoldDB" id="A0A4R1HMS7"/>
<comment type="caution">
    <text evidence="5">The sequence shown here is derived from an EMBL/GenBank/DDBJ whole genome shotgun (WGS) entry which is preliminary data.</text>
</comment>
<name>A0A4R1HMS7_PSEEN</name>
<sequence>MDRYRISQAAERAGMPATTLRYYDSRGLMPVRRSPSGYRTYDESDVDRLRFIGTAKDLGLSLDRIRDLVDVRDDGRCRDVRDTLGPLLRERIADTDRQVAALDASRAHLVAALGHLEALPARDTPCDPDCAFLGTARAPEPPIACTLSGSERADRMQRWRDALAGAPRDELADGGIRVHPPVEQMAEVAALVAAEARCCAFLTFRLTAAPGGVTLDAHAPSWARELLRELLG</sequence>
<evidence type="ECO:0000259" key="4">
    <source>
        <dbReference type="PROSITE" id="PS50937"/>
    </source>
</evidence>
<evidence type="ECO:0000313" key="6">
    <source>
        <dbReference type="Proteomes" id="UP000295560"/>
    </source>
</evidence>
<feature type="domain" description="HTH merR-type" evidence="4">
    <location>
        <begin position="3"/>
        <end position="71"/>
    </location>
</feature>
<protein>
    <submittedName>
        <fullName evidence="5">DNA-binding transcriptional MerR regulator</fullName>
    </submittedName>
</protein>
<keyword evidence="2 5" id="KW-0238">DNA-binding</keyword>
<accession>A0A4R1HMS7</accession>
<evidence type="ECO:0000313" key="5">
    <source>
        <dbReference type="EMBL" id="TCK22363.1"/>
    </source>
</evidence>
<dbReference type="GO" id="GO:0003677">
    <property type="term" value="F:DNA binding"/>
    <property type="evidence" value="ECO:0007669"/>
    <property type="project" value="UniProtKB-KW"/>
</dbReference>
<dbReference type="PROSITE" id="PS50937">
    <property type="entry name" value="HTH_MERR_2"/>
    <property type="match status" value="1"/>
</dbReference>
<dbReference type="PRINTS" id="PR00040">
    <property type="entry name" value="HTHMERR"/>
</dbReference>
<proteinExistence type="predicted"/>
<keyword evidence="3" id="KW-0804">Transcription</keyword>
<dbReference type="RefSeq" id="WP_132431167.1">
    <property type="nucleotide sequence ID" value="NZ_SMFZ01000002.1"/>
</dbReference>
<dbReference type="OrthoDB" id="9809391at2"/>
<dbReference type="SMART" id="SM00422">
    <property type="entry name" value="HTH_MERR"/>
    <property type="match status" value="1"/>
</dbReference>
<dbReference type="InterPro" id="IPR000551">
    <property type="entry name" value="MerR-type_HTH_dom"/>
</dbReference>
<dbReference type="PANTHER" id="PTHR30204">
    <property type="entry name" value="REDOX-CYCLING DRUG-SENSING TRANSCRIPTIONAL ACTIVATOR SOXR"/>
    <property type="match status" value="1"/>
</dbReference>
<evidence type="ECO:0000256" key="2">
    <source>
        <dbReference type="ARBA" id="ARBA00023125"/>
    </source>
</evidence>
<organism evidence="5 6">
    <name type="scientific">Pseudonocardia endophytica</name>
    <dbReference type="NCBI Taxonomy" id="401976"/>
    <lineage>
        <taxon>Bacteria</taxon>
        <taxon>Bacillati</taxon>
        <taxon>Actinomycetota</taxon>
        <taxon>Actinomycetes</taxon>
        <taxon>Pseudonocardiales</taxon>
        <taxon>Pseudonocardiaceae</taxon>
        <taxon>Pseudonocardia</taxon>
    </lineage>
</organism>
<keyword evidence="6" id="KW-1185">Reference proteome</keyword>
<reference evidence="5 6" key="1">
    <citation type="submission" date="2019-03" db="EMBL/GenBank/DDBJ databases">
        <title>Sequencing the genomes of 1000 actinobacteria strains.</title>
        <authorList>
            <person name="Klenk H.-P."/>
        </authorList>
    </citation>
    <scope>NUCLEOTIDE SEQUENCE [LARGE SCALE GENOMIC DNA]</scope>
    <source>
        <strain evidence="5 6">DSM 44969</strain>
    </source>
</reference>
<dbReference type="Gene3D" id="1.10.1660.10">
    <property type="match status" value="1"/>
</dbReference>
<dbReference type="PANTHER" id="PTHR30204:SF94">
    <property type="entry name" value="HEAVY METAL-DEPENDENT TRANSCRIPTIONAL REGULATOR HI_0293-RELATED"/>
    <property type="match status" value="1"/>
</dbReference>
<dbReference type="InterPro" id="IPR047057">
    <property type="entry name" value="MerR_fam"/>
</dbReference>
<dbReference type="EMBL" id="SMFZ01000002">
    <property type="protein sequence ID" value="TCK22363.1"/>
    <property type="molecule type" value="Genomic_DNA"/>
</dbReference>
<keyword evidence="1" id="KW-0805">Transcription regulation</keyword>
<evidence type="ECO:0000256" key="3">
    <source>
        <dbReference type="ARBA" id="ARBA00023163"/>
    </source>
</evidence>
<dbReference type="InterPro" id="IPR009061">
    <property type="entry name" value="DNA-bd_dom_put_sf"/>
</dbReference>
<dbReference type="Proteomes" id="UP000295560">
    <property type="component" value="Unassembled WGS sequence"/>
</dbReference>
<evidence type="ECO:0000256" key="1">
    <source>
        <dbReference type="ARBA" id="ARBA00023015"/>
    </source>
</evidence>